<comment type="caution">
    <text evidence="2">The sequence shown here is derived from an EMBL/GenBank/DDBJ whole genome shotgun (WGS) entry which is preliminary data.</text>
</comment>
<evidence type="ECO:0000313" key="3">
    <source>
        <dbReference type="Proteomes" id="UP000736335"/>
    </source>
</evidence>
<reference evidence="2" key="1">
    <citation type="journal article" date="2020" name="Nat. Commun.">
        <title>Large-scale genome sequencing of mycorrhizal fungi provides insights into the early evolution of symbiotic traits.</title>
        <authorList>
            <person name="Miyauchi S."/>
            <person name="Kiss E."/>
            <person name="Kuo A."/>
            <person name="Drula E."/>
            <person name="Kohler A."/>
            <person name="Sanchez-Garcia M."/>
            <person name="Morin E."/>
            <person name="Andreopoulos B."/>
            <person name="Barry K.W."/>
            <person name="Bonito G."/>
            <person name="Buee M."/>
            <person name="Carver A."/>
            <person name="Chen C."/>
            <person name="Cichocki N."/>
            <person name="Clum A."/>
            <person name="Culley D."/>
            <person name="Crous P.W."/>
            <person name="Fauchery L."/>
            <person name="Girlanda M."/>
            <person name="Hayes R.D."/>
            <person name="Keri Z."/>
            <person name="LaButti K."/>
            <person name="Lipzen A."/>
            <person name="Lombard V."/>
            <person name="Magnuson J."/>
            <person name="Maillard F."/>
            <person name="Murat C."/>
            <person name="Nolan M."/>
            <person name="Ohm R.A."/>
            <person name="Pangilinan J."/>
            <person name="Pereira M.F."/>
            <person name="Perotto S."/>
            <person name="Peter M."/>
            <person name="Pfister S."/>
            <person name="Riley R."/>
            <person name="Sitrit Y."/>
            <person name="Stielow J.B."/>
            <person name="Szollosi G."/>
            <person name="Zifcakova L."/>
            <person name="Stursova M."/>
            <person name="Spatafora J.W."/>
            <person name="Tedersoo L."/>
            <person name="Vaario L.M."/>
            <person name="Yamada A."/>
            <person name="Yan M."/>
            <person name="Wang P."/>
            <person name="Xu J."/>
            <person name="Bruns T."/>
            <person name="Baldrian P."/>
            <person name="Vilgalys R."/>
            <person name="Dunand C."/>
            <person name="Henrissat B."/>
            <person name="Grigoriev I.V."/>
            <person name="Hibbett D."/>
            <person name="Nagy L.G."/>
            <person name="Martin F.M."/>
        </authorList>
    </citation>
    <scope>NUCLEOTIDE SEQUENCE</scope>
    <source>
        <strain evidence="2">UH-Tt-Lm1</strain>
    </source>
</reference>
<dbReference type="AlphaFoldDB" id="A0A9P6L2H3"/>
<feature type="region of interest" description="Disordered" evidence="1">
    <location>
        <begin position="1"/>
        <end position="23"/>
    </location>
</feature>
<evidence type="ECO:0000256" key="1">
    <source>
        <dbReference type="SAM" id="MobiDB-lite"/>
    </source>
</evidence>
<reference evidence="2" key="2">
    <citation type="submission" date="2020-11" db="EMBL/GenBank/DDBJ databases">
        <authorList>
            <consortium name="DOE Joint Genome Institute"/>
            <person name="Kuo A."/>
            <person name="Miyauchi S."/>
            <person name="Kiss E."/>
            <person name="Drula E."/>
            <person name="Kohler A."/>
            <person name="Sanchez-Garcia M."/>
            <person name="Andreopoulos B."/>
            <person name="Barry K.W."/>
            <person name="Bonito G."/>
            <person name="Buee M."/>
            <person name="Carver A."/>
            <person name="Chen C."/>
            <person name="Cichocki N."/>
            <person name="Clum A."/>
            <person name="Culley D."/>
            <person name="Crous P.W."/>
            <person name="Fauchery L."/>
            <person name="Girlanda M."/>
            <person name="Hayes R."/>
            <person name="Keri Z."/>
            <person name="Labutti K."/>
            <person name="Lipzen A."/>
            <person name="Lombard V."/>
            <person name="Magnuson J."/>
            <person name="Maillard F."/>
            <person name="Morin E."/>
            <person name="Murat C."/>
            <person name="Nolan M."/>
            <person name="Ohm R."/>
            <person name="Pangilinan J."/>
            <person name="Pereira M."/>
            <person name="Perotto S."/>
            <person name="Peter M."/>
            <person name="Riley R."/>
            <person name="Sitrit Y."/>
            <person name="Stielow B."/>
            <person name="Szollosi G."/>
            <person name="Zifcakova L."/>
            <person name="Stursova M."/>
            <person name="Spatafora J.W."/>
            <person name="Tedersoo L."/>
            <person name="Vaario L.-M."/>
            <person name="Yamada A."/>
            <person name="Yan M."/>
            <person name="Wang P."/>
            <person name="Xu J."/>
            <person name="Bruns T."/>
            <person name="Baldrian P."/>
            <person name="Vilgalys R."/>
            <person name="Henrissat B."/>
            <person name="Grigoriev I.V."/>
            <person name="Hibbett D."/>
            <person name="Nagy L.G."/>
            <person name="Martin F.M."/>
        </authorList>
    </citation>
    <scope>NUCLEOTIDE SEQUENCE</scope>
    <source>
        <strain evidence="2">UH-Tt-Lm1</strain>
    </source>
</reference>
<dbReference type="Proteomes" id="UP000736335">
    <property type="component" value="Unassembled WGS sequence"/>
</dbReference>
<proteinExistence type="predicted"/>
<sequence length="74" mass="8438">MTEAAKIKAGIPTKKRTKAPTKNDQIRELQARLAAFEHPDETAALSKEPLFMRDSVIISPFTPFHFLYLTPHHH</sequence>
<accession>A0A9P6L2H3</accession>
<evidence type="ECO:0000313" key="2">
    <source>
        <dbReference type="EMBL" id="KAF9779735.1"/>
    </source>
</evidence>
<protein>
    <submittedName>
        <fullName evidence="2">Uncharacterized protein</fullName>
    </submittedName>
</protein>
<gene>
    <name evidence="2" type="ORF">BJ322DRAFT_1113033</name>
</gene>
<keyword evidence="3" id="KW-1185">Reference proteome</keyword>
<name>A0A9P6L2H3_9AGAM</name>
<organism evidence="2 3">
    <name type="scientific">Thelephora terrestris</name>
    <dbReference type="NCBI Taxonomy" id="56493"/>
    <lineage>
        <taxon>Eukaryota</taxon>
        <taxon>Fungi</taxon>
        <taxon>Dikarya</taxon>
        <taxon>Basidiomycota</taxon>
        <taxon>Agaricomycotina</taxon>
        <taxon>Agaricomycetes</taxon>
        <taxon>Thelephorales</taxon>
        <taxon>Thelephoraceae</taxon>
        <taxon>Thelephora</taxon>
    </lineage>
</organism>
<dbReference type="EMBL" id="WIUZ02000018">
    <property type="protein sequence ID" value="KAF9779735.1"/>
    <property type="molecule type" value="Genomic_DNA"/>
</dbReference>